<name>C6HR31_AJECH</name>
<dbReference type="Proteomes" id="UP000002624">
    <property type="component" value="Unassembled WGS sequence"/>
</dbReference>
<evidence type="ECO:0000256" key="1">
    <source>
        <dbReference type="SAM" id="MobiDB-lite"/>
    </source>
</evidence>
<organism evidence="2 3">
    <name type="scientific">Ajellomyces capsulatus (strain H143)</name>
    <name type="common">Darling's disease fungus</name>
    <name type="synonym">Histoplasma capsulatum</name>
    <dbReference type="NCBI Taxonomy" id="544712"/>
    <lineage>
        <taxon>Eukaryota</taxon>
        <taxon>Fungi</taxon>
        <taxon>Dikarya</taxon>
        <taxon>Ascomycota</taxon>
        <taxon>Pezizomycotina</taxon>
        <taxon>Eurotiomycetes</taxon>
        <taxon>Eurotiomycetidae</taxon>
        <taxon>Onygenales</taxon>
        <taxon>Ajellomycetaceae</taxon>
        <taxon>Histoplasma</taxon>
    </lineage>
</organism>
<proteinExistence type="predicted"/>
<dbReference type="EMBL" id="GG692436">
    <property type="protein sequence ID" value="EER36965.1"/>
    <property type="molecule type" value="Genomic_DNA"/>
</dbReference>
<feature type="region of interest" description="Disordered" evidence="1">
    <location>
        <begin position="80"/>
        <end position="107"/>
    </location>
</feature>
<reference evidence="3" key="1">
    <citation type="submission" date="2009-05" db="EMBL/GenBank/DDBJ databases">
        <title>The genome sequence of Ajellomyces capsulatus strain H143.</title>
        <authorList>
            <person name="Champion M."/>
            <person name="Cuomo C.A."/>
            <person name="Ma L.-J."/>
            <person name="Henn M.R."/>
            <person name="Sil A."/>
            <person name="Goldman B."/>
            <person name="Young S.K."/>
            <person name="Kodira C.D."/>
            <person name="Zeng Q."/>
            <person name="Koehrsen M."/>
            <person name="Alvarado L."/>
            <person name="Berlin A.M."/>
            <person name="Borenstein D."/>
            <person name="Chen Z."/>
            <person name="Engels R."/>
            <person name="Freedman E."/>
            <person name="Gellesch M."/>
            <person name="Goldberg J."/>
            <person name="Griggs A."/>
            <person name="Gujja S."/>
            <person name="Heiman D.I."/>
            <person name="Hepburn T.A."/>
            <person name="Howarth C."/>
            <person name="Jen D."/>
            <person name="Larson L."/>
            <person name="Lewis B."/>
            <person name="Mehta T."/>
            <person name="Park D."/>
            <person name="Pearson M."/>
            <person name="Roberts A."/>
            <person name="Saif S."/>
            <person name="Shea T.D."/>
            <person name="Shenoy N."/>
            <person name="Sisk P."/>
            <person name="Stolte C."/>
            <person name="Sykes S."/>
            <person name="Walk T."/>
            <person name="White J."/>
            <person name="Yandava C."/>
            <person name="Klein B."/>
            <person name="McEwen J.G."/>
            <person name="Puccia R."/>
            <person name="Goldman G.H."/>
            <person name="Felipe M.S."/>
            <person name="Nino-Vega G."/>
            <person name="San-Blas G."/>
            <person name="Taylor J.W."/>
            <person name="Mendoza L."/>
            <person name="Galagan J.E."/>
            <person name="Nusbaum C."/>
            <person name="Birren B.W."/>
        </authorList>
    </citation>
    <scope>NUCLEOTIDE SEQUENCE [LARGE SCALE GENOMIC DNA]</scope>
    <source>
        <strain evidence="3">H143</strain>
    </source>
</reference>
<sequence>MAAVGWAVICSATSANQRNPTCPSTQLQIGVSPCHCPPVAWASRASRAIQWATLQGPAALHDCLAPVGLALIGSPGTPGDRLFPPEALGTRSVSNHAPGAPGKSDPR</sequence>
<accession>C6HR31</accession>
<dbReference type="VEuPathDB" id="FungiDB:HCDG_08416"/>
<dbReference type="AlphaFoldDB" id="C6HR31"/>
<evidence type="ECO:0000313" key="3">
    <source>
        <dbReference type="Proteomes" id="UP000002624"/>
    </source>
</evidence>
<dbReference type="OMA" id="TSANQRN"/>
<dbReference type="HOGENOM" id="CLU_2209230_0_0_1"/>
<evidence type="ECO:0000313" key="2">
    <source>
        <dbReference type="EMBL" id="EER36965.1"/>
    </source>
</evidence>
<protein>
    <submittedName>
        <fullName evidence="2">Uncharacterized protein</fullName>
    </submittedName>
</protein>
<gene>
    <name evidence="2" type="ORF">HCDG_08416</name>
</gene>